<dbReference type="Proteomes" id="UP000638918">
    <property type="component" value="Unassembled WGS sequence"/>
</dbReference>
<feature type="transmembrane region" description="Helical" evidence="7">
    <location>
        <begin position="85"/>
        <end position="104"/>
    </location>
</feature>
<keyword evidence="4" id="KW-0560">Oxidoreductase</keyword>
<feature type="domain" description="Fatty acid hydroxylase" evidence="8">
    <location>
        <begin position="92"/>
        <end position="228"/>
    </location>
</feature>
<evidence type="ECO:0000256" key="5">
    <source>
        <dbReference type="ARBA" id="ARBA00023098"/>
    </source>
</evidence>
<name>A0ABR8R278_9CAUL</name>
<keyword evidence="5" id="KW-0443">Lipid metabolism</keyword>
<accession>A0ABR8R278</accession>
<dbReference type="Pfam" id="PF04116">
    <property type="entry name" value="FA_hydroxylase"/>
    <property type="match status" value="1"/>
</dbReference>
<evidence type="ECO:0000259" key="8">
    <source>
        <dbReference type="Pfam" id="PF04116"/>
    </source>
</evidence>
<dbReference type="PANTHER" id="PTHR21624">
    <property type="entry name" value="STEROL DESATURASE-RELATED PROTEIN"/>
    <property type="match status" value="1"/>
</dbReference>
<keyword evidence="2 7" id="KW-0812">Transmembrane</keyword>
<reference evidence="9 10" key="1">
    <citation type="submission" date="2020-08" db="EMBL/GenBank/DDBJ databases">
        <title>A Genomic Blueprint of the Chicken Gut Microbiome.</title>
        <authorList>
            <person name="Gilroy R."/>
            <person name="Ravi A."/>
            <person name="Getino M."/>
            <person name="Pursley I."/>
            <person name="Horton D.L."/>
            <person name="Alikhan N.-F."/>
            <person name="Baker D."/>
            <person name="Gharbi K."/>
            <person name="Hall N."/>
            <person name="Watson M."/>
            <person name="Adriaenssens E.M."/>
            <person name="Foster-Nyarko E."/>
            <person name="Jarju S."/>
            <person name="Secka A."/>
            <person name="Antonio M."/>
            <person name="Oren A."/>
            <person name="Chaudhuri R."/>
            <person name="La Ragione R.M."/>
            <person name="Hildebrand F."/>
            <person name="Pallen M.J."/>
        </authorList>
    </citation>
    <scope>NUCLEOTIDE SEQUENCE [LARGE SCALE GENOMIC DNA]</scope>
    <source>
        <strain evidence="9 10">Sa3CVA3</strain>
    </source>
</reference>
<evidence type="ECO:0000256" key="1">
    <source>
        <dbReference type="ARBA" id="ARBA00004127"/>
    </source>
</evidence>
<sequence>MAEFLMGFPKWQWLATAAAFLLFAGFEALRPRRSAGAGRWKVWIVNLSLYASGAVLVVLLAPLVMQGATWIQGVLGFPPLVGLGMPAWLLVVVSFLLIDLIAYLEHAGFHAVPALWRMHQVHHSDPELDASTGVRHHPLESLIGAFLQLTLFAVLGLPILVILAYAAVMTVWQFFTHSNLSLPEPLDRLARVLVVTPGMHIVHHSVQADEGNSNFGMVLSVWDRLFGTYRRRPAPERLTMELGLLGRAERQAFGRLLLSPLRR</sequence>
<keyword evidence="3 7" id="KW-1133">Transmembrane helix</keyword>
<evidence type="ECO:0000313" key="10">
    <source>
        <dbReference type="Proteomes" id="UP000638918"/>
    </source>
</evidence>
<evidence type="ECO:0000313" key="9">
    <source>
        <dbReference type="EMBL" id="MBD7941888.1"/>
    </source>
</evidence>
<dbReference type="InterPro" id="IPR051689">
    <property type="entry name" value="Sterol_desaturase/TMEM195"/>
</dbReference>
<dbReference type="PANTHER" id="PTHR21624:SF1">
    <property type="entry name" value="ALKYLGLYCEROL MONOOXYGENASE"/>
    <property type="match status" value="1"/>
</dbReference>
<proteinExistence type="predicted"/>
<feature type="transmembrane region" description="Helical" evidence="7">
    <location>
        <begin position="145"/>
        <end position="175"/>
    </location>
</feature>
<keyword evidence="6 7" id="KW-0472">Membrane</keyword>
<evidence type="ECO:0000256" key="2">
    <source>
        <dbReference type="ARBA" id="ARBA00022692"/>
    </source>
</evidence>
<feature type="transmembrane region" description="Helical" evidence="7">
    <location>
        <begin position="12"/>
        <end position="30"/>
    </location>
</feature>
<comment type="caution">
    <text evidence="9">The sequence shown here is derived from an EMBL/GenBank/DDBJ whole genome shotgun (WGS) entry which is preliminary data.</text>
</comment>
<evidence type="ECO:0000256" key="7">
    <source>
        <dbReference type="SAM" id="Phobius"/>
    </source>
</evidence>
<gene>
    <name evidence="9" type="ORF">H9656_10875</name>
</gene>
<organism evidence="9 10">
    <name type="scientific">Brevundimonas guildfordensis</name>
    <dbReference type="NCBI Taxonomy" id="2762241"/>
    <lineage>
        <taxon>Bacteria</taxon>
        <taxon>Pseudomonadati</taxon>
        <taxon>Pseudomonadota</taxon>
        <taxon>Alphaproteobacteria</taxon>
        <taxon>Caulobacterales</taxon>
        <taxon>Caulobacteraceae</taxon>
        <taxon>Brevundimonas</taxon>
    </lineage>
</organism>
<evidence type="ECO:0000256" key="3">
    <source>
        <dbReference type="ARBA" id="ARBA00022989"/>
    </source>
</evidence>
<evidence type="ECO:0000256" key="4">
    <source>
        <dbReference type="ARBA" id="ARBA00023002"/>
    </source>
</evidence>
<dbReference type="InterPro" id="IPR006694">
    <property type="entry name" value="Fatty_acid_hydroxylase"/>
</dbReference>
<dbReference type="RefSeq" id="WP_191744259.1">
    <property type="nucleotide sequence ID" value="NZ_JACSQU010000002.1"/>
</dbReference>
<comment type="subcellular location">
    <subcellularLocation>
        <location evidence="1">Endomembrane system</location>
        <topology evidence="1">Multi-pass membrane protein</topology>
    </subcellularLocation>
</comment>
<keyword evidence="10" id="KW-1185">Reference proteome</keyword>
<evidence type="ECO:0000256" key="6">
    <source>
        <dbReference type="ARBA" id="ARBA00023136"/>
    </source>
</evidence>
<protein>
    <submittedName>
        <fullName evidence="9">Sterol desaturase family protein</fullName>
    </submittedName>
</protein>
<dbReference type="EMBL" id="JACSQU010000002">
    <property type="protein sequence ID" value="MBD7941888.1"/>
    <property type="molecule type" value="Genomic_DNA"/>
</dbReference>
<feature type="transmembrane region" description="Helical" evidence="7">
    <location>
        <begin position="42"/>
        <end position="65"/>
    </location>
</feature>